<dbReference type="PANTHER" id="PTHR35601">
    <property type="entry name" value="TOXIN RELE"/>
    <property type="match status" value="1"/>
</dbReference>
<dbReference type="EMBL" id="RMBX01000004">
    <property type="protein sequence ID" value="RPD41560.1"/>
    <property type="molecule type" value="Genomic_DNA"/>
</dbReference>
<reference evidence="4" key="1">
    <citation type="submission" date="2018-11" db="EMBL/GenBank/DDBJ databases">
        <title>Chitinophaga lutea sp.nov., isolate from arsenic contaminated soil.</title>
        <authorList>
            <person name="Zong Y."/>
        </authorList>
    </citation>
    <scope>NUCLEOTIDE SEQUENCE [LARGE SCALE GENOMIC DNA]</scope>
    <source>
        <strain evidence="4">YLT18</strain>
    </source>
</reference>
<gene>
    <name evidence="3" type="ORF">EG028_09645</name>
</gene>
<evidence type="ECO:0000313" key="4">
    <source>
        <dbReference type="Proteomes" id="UP000279089"/>
    </source>
</evidence>
<dbReference type="OrthoDB" id="9805098at2"/>
<dbReference type="SUPFAM" id="SSF143011">
    <property type="entry name" value="RelE-like"/>
    <property type="match status" value="1"/>
</dbReference>
<dbReference type="Pfam" id="PF05016">
    <property type="entry name" value="ParE_toxin"/>
    <property type="match status" value="1"/>
</dbReference>
<evidence type="ECO:0000256" key="1">
    <source>
        <dbReference type="ARBA" id="ARBA00006226"/>
    </source>
</evidence>
<dbReference type="Gene3D" id="3.30.2310.20">
    <property type="entry name" value="RelE-like"/>
    <property type="match status" value="1"/>
</dbReference>
<dbReference type="InterPro" id="IPR035093">
    <property type="entry name" value="RelE/ParE_toxin_dom_sf"/>
</dbReference>
<dbReference type="RefSeq" id="WP_120516137.1">
    <property type="nucleotide sequence ID" value="NZ_QXZY01000005.1"/>
</dbReference>
<dbReference type="InterPro" id="IPR007712">
    <property type="entry name" value="RelE/ParE_toxin"/>
</dbReference>
<accession>A0A3N4MNC5</accession>
<dbReference type="Proteomes" id="UP000279089">
    <property type="component" value="Unassembled WGS sequence"/>
</dbReference>
<evidence type="ECO:0000256" key="2">
    <source>
        <dbReference type="ARBA" id="ARBA00022649"/>
    </source>
</evidence>
<keyword evidence="2" id="KW-1277">Toxin-antitoxin system</keyword>
<dbReference type="PANTHER" id="PTHR35601:SF1">
    <property type="entry name" value="TOXIN RELE"/>
    <property type="match status" value="1"/>
</dbReference>
<evidence type="ECO:0000313" key="3">
    <source>
        <dbReference type="EMBL" id="RPD41560.1"/>
    </source>
</evidence>
<proteinExistence type="inferred from homology"/>
<comment type="caution">
    <text evidence="3">The sequence shown here is derived from an EMBL/GenBank/DDBJ whole genome shotgun (WGS) entry which is preliminary data.</text>
</comment>
<keyword evidence="4" id="KW-1185">Reference proteome</keyword>
<name>A0A3N4MNC5_9BACT</name>
<protein>
    <submittedName>
        <fullName evidence="3">Type II toxin-antitoxin system RelE/ParE family toxin</fullName>
    </submittedName>
</protein>
<organism evidence="3 4">
    <name type="scientific">Chitinophaga barathri</name>
    <dbReference type="NCBI Taxonomy" id="1647451"/>
    <lineage>
        <taxon>Bacteria</taxon>
        <taxon>Pseudomonadati</taxon>
        <taxon>Bacteroidota</taxon>
        <taxon>Chitinophagia</taxon>
        <taxon>Chitinophagales</taxon>
        <taxon>Chitinophagaceae</taxon>
        <taxon>Chitinophaga</taxon>
    </lineage>
</organism>
<dbReference type="AlphaFoldDB" id="A0A3N4MNC5"/>
<sequence>MYRVSIQPRVLKLLERMDDPGYTRIKTAIAALAFNPRPHGYRKLKGREGYRIRVGDYRVIYTITDFILSVEVLDLGHRNEIYNQ</sequence>
<comment type="similarity">
    <text evidence="1">Belongs to the RelE toxin family.</text>
</comment>